<evidence type="ECO:0008006" key="3">
    <source>
        <dbReference type="Google" id="ProtNLM"/>
    </source>
</evidence>
<protein>
    <recommendedName>
        <fullName evidence="3">CdiI immunity protein domain-containing protein</fullName>
    </recommendedName>
</protein>
<dbReference type="EMBL" id="JAKLTR010000026">
    <property type="protein sequence ID" value="MCG2617848.1"/>
    <property type="molecule type" value="Genomic_DNA"/>
</dbReference>
<evidence type="ECO:0000313" key="2">
    <source>
        <dbReference type="Proteomes" id="UP001165367"/>
    </source>
</evidence>
<evidence type="ECO:0000313" key="1">
    <source>
        <dbReference type="EMBL" id="MCG2617848.1"/>
    </source>
</evidence>
<dbReference type="RefSeq" id="WP_237876723.1">
    <property type="nucleotide sequence ID" value="NZ_JAKLTR010000026.1"/>
</dbReference>
<name>A0ABS9KZZ0_9BACT</name>
<organism evidence="1 2">
    <name type="scientific">Terrimonas ginsenosidimutans</name>
    <dbReference type="NCBI Taxonomy" id="2908004"/>
    <lineage>
        <taxon>Bacteria</taxon>
        <taxon>Pseudomonadati</taxon>
        <taxon>Bacteroidota</taxon>
        <taxon>Chitinophagia</taxon>
        <taxon>Chitinophagales</taxon>
        <taxon>Chitinophagaceae</taxon>
        <taxon>Terrimonas</taxon>
    </lineage>
</organism>
<accession>A0ABS9KZZ0</accession>
<proteinExistence type="predicted"/>
<gene>
    <name evidence="1" type="ORF">LZZ85_26340</name>
</gene>
<comment type="caution">
    <text evidence="1">The sequence shown here is derived from an EMBL/GenBank/DDBJ whole genome shotgun (WGS) entry which is preliminary data.</text>
</comment>
<sequence>MIEISFEDIKLFIEQTVGVAVLDIGKESADFVCHYLSHDEYEMAFEALFIEVMKLKSPPLIDLKMANEIAIFLRLNEETVFYPNFWPDFEKFTSEYLTE</sequence>
<dbReference type="Proteomes" id="UP001165367">
    <property type="component" value="Unassembled WGS sequence"/>
</dbReference>
<reference evidence="1" key="1">
    <citation type="submission" date="2022-01" db="EMBL/GenBank/DDBJ databases">
        <authorList>
            <person name="Jo J.-H."/>
            <person name="Im W.-T."/>
        </authorList>
    </citation>
    <scope>NUCLEOTIDE SEQUENCE</scope>
    <source>
        <strain evidence="1">NA20</strain>
    </source>
</reference>
<keyword evidence="2" id="KW-1185">Reference proteome</keyword>